<reference evidence="2 3" key="1">
    <citation type="submission" date="2015-01" db="EMBL/GenBank/DDBJ databases">
        <title>Evolution of Trichinella species and genotypes.</title>
        <authorList>
            <person name="Korhonen P.K."/>
            <person name="Edoardo P."/>
            <person name="Giuseppe L.R."/>
            <person name="Gasser R.B."/>
        </authorList>
    </citation>
    <scope>NUCLEOTIDE SEQUENCE [LARGE SCALE GENOMIC DNA]</scope>
    <source>
        <strain evidence="2">ISS1980</strain>
    </source>
</reference>
<organism evidence="2 3">
    <name type="scientific">Trichinella papuae</name>
    <dbReference type="NCBI Taxonomy" id="268474"/>
    <lineage>
        <taxon>Eukaryota</taxon>
        <taxon>Metazoa</taxon>
        <taxon>Ecdysozoa</taxon>
        <taxon>Nematoda</taxon>
        <taxon>Enoplea</taxon>
        <taxon>Dorylaimia</taxon>
        <taxon>Trichinellida</taxon>
        <taxon>Trichinellidae</taxon>
        <taxon>Trichinella</taxon>
    </lineage>
</organism>
<accession>A0A0V1MN32</accession>
<sequence>MISCESFTTASSSTGSEDELVREASDLRTCAVSTIIASTPGLTAGNRNVYLPSAAFGLLITDDMMHIIVGETNRKAVLCVGETWQHADHTEMKAFLGLLQAGDLKKEKEAIIEIYFTVFQAIMARNQFLQLLRHIRFDNYHIRKERHEADKLAPVRE</sequence>
<dbReference type="STRING" id="268474.A0A0V1MN32"/>
<dbReference type="PANTHER" id="PTHR46599">
    <property type="entry name" value="PIGGYBAC TRANSPOSABLE ELEMENT-DERIVED PROTEIN 4"/>
    <property type="match status" value="1"/>
</dbReference>
<dbReference type="AlphaFoldDB" id="A0A0V1MN32"/>
<evidence type="ECO:0000313" key="3">
    <source>
        <dbReference type="Proteomes" id="UP000054843"/>
    </source>
</evidence>
<keyword evidence="3" id="KW-1185">Reference proteome</keyword>
<name>A0A0V1MN32_9BILA</name>
<comment type="caution">
    <text evidence="2">The sequence shown here is derived from an EMBL/GenBank/DDBJ whole genome shotgun (WGS) entry which is preliminary data.</text>
</comment>
<dbReference type="Pfam" id="PF13843">
    <property type="entry name" value="DDE_Tnp_1_7"/>
    <property type="match status" value="1"/>
</dbReference>
<dbReference type="PANTHER" id="PTHR46599:SF6">
    <property type="entry name" value="DUAL SPECIFICITY PHOSPHATASE 26"/>
    <property type="match status" value="1"/>
</dbReference>
<proteinExistence type="predicted"/>
<evidence type="ECO:0000259" key="1">
    <source>
        <dbReference type="Pfam" id="PF13843"/>
    </source>
</evidence>
<gene>
    <name evidence="2" type="ORF">T10_9685</name>
</gene>
<evidence type="ECO:0000313" key="2">
    <source>
        <dbReference type="EMBL" id="KRZ73020.1"/>
    </source>
</evidence>
<dbReference type="InterPro" id="IPR029526">
    <property type="entry name" value="PGBD"/>
</dbReference>
<dbReference type="Proteomes" id="UP000054843">
    <property type="component" value="Unassembled WGS sequence"/>
</dbReference>
<protein>
    <recommendedName>
        <fullName evidence="1">PiggyBac transposable element-derived protein domain-containing protein</fullName>
    </recommendedName>
</protein>
<dbReference type="EMBL" id="JYDO01000069">
    <property type="protein sequence ID" value="KRZ73020.1"/>
    <property type="molecule type" value="Genomic_DNA"/>
</dbReference>
<feature type="domain" description="PiggyBac transposable element-derived protein" evidence="1">
    <location>
        <begin position="52"/>
        <end position="157"/>
    </location>
</feature>